<dbReference type="PANTHER" id="PTHR43445">
    <property type="entry name" value="UDP-N-ACETYLMURAMATE--L-ALANINE LIGASE-RELATED"/>
    <property type="match status" value="1"/>
</dbReference>
<dbReference type="AlphaFoldDB" id="A0A0F9C2L4"/>
<organism evidence="2">
    <name type="scientific">marine sediment metagenome</name>
    <dbReference type="NCBI Taxonomy" id="412755"/>
    <lineage>
        <taxon>unclassified sequences</taxon>
        <taxon>metagenomes</taxon>
        <taxon>ecological metagenomes</taxon>
    </lineage>
</organism>
<feature type="non-terminal residue" evidence="2">
    <location>
        <position position="121"/>
    </location>
</feature>
<dbReference type="Gene3D" id="3.40.1190.10">
    <property type="entry name" value="Mur-like, catalytic domain"/>
    <property type="match status" value="1"/>
</dbReference>
<feature type="domain" description="Mur ligase N-terminal catalytic" evidence="1">
    <location>
        <begin position="12"/>
        <end position="82"/>
    </location>
</feature>
<dbReference type="GO" id="GO:0005524">
    <property type="term" value="F:ATP binding"/>
    <property type="evidence" value="ECO:0007669"/>
    <property type="project" value="InterPro"/>
</dbReference>
<reference evidence="2" key="1">
    <citation type="journal article" date="2015" name="Nature">
        <title>Complex archaea that bridge the gap between prokaryotes and eukaryotes.</title>
        <authorList>
            <person name="Spang A."/>
            <person name="Saw J.H."/>
            <person name="Jorgensen S.L."/>
            <person name="Zaremba-Niedzwiedzka K."/>
            <person name="Martijn J."/>
            <person name="Lind A.E."/>
            <person name="van Eijk R."/>
            <person name="Schleper C."/>
            <person name="Guy L."/>
            <person name="Ettema T.J."/>
        </authorList>
    </citation>
    <scope>NUCLEOTIDE SEQUENCE</scope>
</reference>
<name>A0A0F9C2L4_9ZZZZ</name>
<protein>
    <recommendedName>
        <fullName evidence="1">Mur ligase N-terminal catalytic domain-containing protein</fullName>
    </recommendedName>
</protein>
<dbReference type="PANTHER" id="PTHR43445:SF3">
    <property type="entry name" value="UDP-N-ACETYLMURAMATE--L-ALANINE LIGASE"/>
    <property type="match status" value="1"/>
</dbReference>
<dbReference type="SUPFAM" id="SSF53623">
    <property type="entry name" value="MurD-like peptide ligases, catalytic domain"/>
    <property type="match status" value="1"/>
</dbReference>
<evidence type="ECO:0000313" key="2">
    <source>
        <dbReference type="EMBL" id="KKK90876.1"/>
    </source>
</evidence>
<accession>A0A0F9C2L4</accession>
<dbReference type="InterPro" id="IPR050061">
    <property type="entry name" value="MurCDEF_pg_biosynth"/>
</dbReference>
<gene>
    <name evidence="2" type="ORF">LCGC14_2718620</name>
</gene>
<proteinExistence type="predicted"/>
<dbReference type="Pfam" id="PF01225">
    <property type="entry name" value="Mur_ligase"/>
    <property type="match status" value="1"/>
</dbReference>
<dbReference type="GO" id="GO:0016881">
    <property type="term" value="F:acid-amino acid ligase activity"/>
    <property type="evidence" value="ECO:0007669"/>
    <property type="project" value="InterPro"/>
</dbReference>
<sequence>MLVTGSDRAFDMDPNHPMARTLANRNIRIVPQDGSHPIMDDSLMVMSAAVEDDRPEVLRAKALGVPIMSRGEYLAKTTADFRTLAVAGTSGKSTTSGMLAYAMGSLGLDPSFIGGGRLKQF</sequence>
<dbReference type="SUPFAM" id="SSF51984">
    <property type="entry name" value="MurCD N-terminal domain"/>
    <property type="match status" value="1"/>
</dbReference>
<dbReference type="InterPro" id="IPR036565">
    <property type="entry name" value="Mur-like_cat_sf"/>
</dbReference>
<comment type="caution">
    <text evidence="2">The sequence shown here is derived from an EMBL/GenBank/DDBJ whole genome shotgun (WGS) entry which is preliminary data.</text>
</comment>
<dbReference type="Gene3D" id="3.40.50.720">
    <property type="entry name" value="NAD(P)-binding Rossmann-like Domain"/>
    <property type="match status" value="1"/>
</dbReference>
<evidence type="ECO:0000259" key="1">
    <source>
        <dbReference type="Pfam" id="PF01225"/>
    </source>
</evidence>
<dbReference type="EMBL" id="LAZR01048902">
    <property type="protein sequence ID" value="KKK90876.1"/>
    <property type="molecule type" value="Genomic_DNA"/>
</dbReference>
<dbReference type="InterPro" id="IPR000713">
    <property type="entry name" value="Mur_ligase_N"/>
</dbReference>